<dbReference type="PANTHER" id="PTHR43520:SF8">
    <property type="entry name" value="P-TYPE CU(+) TRANSPORTER"/>
    <property type="match status" value="1"/>
</dbReference>
<feature type="non-terminal residue" evidence="5">
    <location>
        <position position="1"/>
    </location>
</feature>
<dbReference type="PANTHER" id="PTHR43520">
    <property type="entry name" value="ATP7, ISOFORM B"/>
    <property type="match status" value="1"/>
</dbReference>
<keyword evidence="3" id="KW-0472">Membrane</keyword>
<keyword evidence="3" id="KW-0812">Transmembrane</keyword>
<name>A0A381ZQ85_9ZZZZ</name>
<dbReference type="GO" id="GO:0043682">
    <property type="term" value="F:P-type divalent copper transporter activity"/>
    <property type="evidence" value="ECO:0007669"/>
    <property type="project" value="TreeGrafter"/>
</dbReference>
<dbReference type="CDD" id="cd00371">
    <property type="entry name" value="HMA"/>
    <property type="match status" value="1"/>
</dbReference>
<feature type="transmembrane region" description="Helical" evidence="3">
    <location>
        <begin position="137"/>
        <end position="159"/>
    </location>
</feature>
<organism evidence="5">
    <name type="scientific">marine metagenome</name>
    <dbReference type="NCBI Taxonomy" id="408172"/>
    <lineage>
        <taxon>unclassified sequences</taxon>
        <taxon>metagenomes</taxon>
        <taxon>ecological metagenomes</taxon>
    </lineage>
</organism>
<reference evidence="5" key="1">
    <citation type="submission" date="2018-05" db="EMBL/GenBank/DDBJ databases">
        <authorList>
            <person name="Lanie J.A."/>
            <person name="Ng W.-L."/>
            <person name="Kazmierczak K.M."/>
            <person name="Andrzejewski T.M."/>
            <person name="Davidsen T.M."/>
            <person name="Wayne K.J."/>
            <person name="Tettelin H."/>
            <person name="Glass J.I."/>
            <person name="Rusch D."/>
            <person name="Podicherti R."/>
            <person name="Tsui H.-C.T."/>
            <person name="Winkler M.E."/>
        </authorList>
    </citation>
    <scope>NUCLEOTIDE SEQUENCE</scope>
</reference>
<evidence type="ECO:0000313" key="5">
    <source>
        <dbReference type="EMBL" id="SVA91284.1"/>
    </source>
</evidence>
<evidence type="ECO:0000259" key="4">
    <source>
        <dbReference type="PROSITE" id="PS50846"/>
    </source>
</evidence>
<keyword evidence="2" id="KW-1278">Translocase</keyword>
<evidence type="ECO:0000256" key="3">
    <source>
        <dbReference type="SAM" id="Phobius"/>
    </source>
</evidence>
<dbReference type="GO" id="GO:0005507">
    <property type="term" value="F:copper ion binding"/>
    <property type="evidence" value="ECO:0007669"/>
    <property type="project" value="TreeGrafter"/>
</dbReference>
<keyword evidence="1" id="KW-0479">Metal-binding</keyword>
<evidence type="ECO:0000256" key="1">
    <source>
        <dbReference type="ARBA" id="ARBA00022723"/>
    </source>
</evidence>
<dbReference type="PROSITE" id="PS50846">
    <property type="entry name" value="HMA_2"/>
    <property type="match status" value="1"/>
</dbReference>
<dbReference type="Gene3D" id="3.30.70.100">
    <property type="match status" value="1"/>
</dbReference>
<accession>A0A381ZQ85</accession>
<dbReference type="InterPro" id="IPR017969">
    <property type="entry name" value="Heavy-metal-associated_CS"/>
</dbReference>
<dbReference type="InterPro" id="IPR006121">
    <property type="entry name" value="HMA_dom"/>
</dbReference>
<dbReference type="FunFam" id="3.30.70.100:FF:000005">
    <property type="entry name" value="Copper-exporting P-type ATPase A"/>
    <property type="match status" value="1"/>
</dbReference>
<dbReference type="GO" id="GO:0016020">
    <property type="term" value="C:membrane"/>
    <property type="evidence" value="ECO:0007669"/>
    <property type="project" value="TreeGrafter"/>
</dbReference>
<gene>
    <name evidence="5" type="ORF">METZ01_LOCUS144138</name>
</gene>
<dbReference type="SUPFAM" id="SSF55008">
    <property type="entry name" value="HMA, heavy metal-associated domain"/>
    <property type="match status" value="1"/>
</dbReference>
<feature type="domain" description="HMA" evidence="4">
    <location>
        <begin position="42"/>
        <end position="108"/>
    </location>
</feature>
<dbReference type="PROSITE" id="PS01047">
    <property type="entry name" value="HMA_1"/>
    <property type="match status" value="1"/>
</dbReference>
<sequence>VVSARVDLETSEAKLHVSSNDPPTPDALIAAVKATGQSLSTEKTSLTIGGMTCASCVMHVEHALKGIAGVQMAQVNLATEKASVVFIPGFVSLGAMRIAIEDAGYQLSGVVGDGRTDEDEIERLSKTRELREFRKKAVFSLFLGAIIFMGNMEEVFPWMPNVLQNRYTL</sequence>
<dbReference type="PRINTS" id="PR00946">
    <property type="entry name" value="HGSCAVENGER"/>
</dbReference>
<keyword evidence="3" id="KW-1133">Transmembrane helix</keyword>
<proteinExistence type="predicted"/>
<dbReference type="AlphaFoldDB" id="A0A381ZQ85"/>
<dbReference type="Pfam" id="PF00403">
    <property type="entry name" value="HMA"/>
    <property type="match status" value="1"/>
</dbReference>
<dbReference type="EMBL" id="UINC01022188">
    <property type="protein sequence ID" value="SVA91284.1"/>
    <property type="molecule type" value="Genomic_DNA"/>
</dbReference>
<dbReference type="InterPro" id="IPR001802">
    <property type="entry name" value="MerP/CopZ"/>
</dbReference>
<dbReference type="InterPro" id="IPR036163">
    <property type="entry name" value="HMA_dom_sf"/>
</dbReference>
<protein>
    <recommendedName>
        <fullName evidence="4">HMA domain-containing protein</fullName>
    </recommendedName>
</protein>
<evidence type="ECO:0000256" key="2">
    <source>
        <dbReference type="ARBA" id="ARBA00022967"/>
    </source>
</evidence>
<dbReference type="GO" id="GO:0055070">
    <property type="term" value="P:copper ion homeostasis"/>
    <property type="evidence" value="ECO:0007669"/>
    <property type="project" value="TreeGrafter"/>
</dbReference>